<keyword evidence="2" id="KW-0378">Hydrolase</keyword>
<feature type="domain" description="GIY-YIG" evidence="1">
    <location>
        <begin position="50"/>
        <end position="134"/>
    </location>
</feature>
<evidence type="ECO:0000313" key="3">
    <source>
        <dbReference type="Proteomes" id="UP000069935"/>
    </source>
</evidence>
<dbReference type="RefSeq" id="WP_045581635.1">
    <property type="nucleotide sequence ID" value="NZ_CP012401.1"/>
</dbReference>
<name>A0AAC8VUZ9_9PROT</name>
<evidence type="ECO:0000313" key="2">
    <source>
        <dbReference type="EMBL" id="ALG69994.1"/>
    </source>
</evidence>
<dbReference type="PROSITE" id="PS50164">
    <property type="entry name" value="GIY_YIG"/>
    <property type="match status" value="1"/>
</dbReference>
<gene>
    <name evidence="2" type="ORF">AL072_02595</name>
</gene>
<organism evidence="2 3">
    <name type="scientific">Azospirillum thiophilum</name>
    <dbReference type="NCBI Taxonomy" id="528244"/>
    <lineage>
        <taxon>Bacteria</taxon>
        <taxon>Pseudomonadati</taxon>
        <taxon>Pseudomonadota</taxon>
        <taxon>Alphaproteobacteria</taxon>
        <taxon>Rhodospirillales</taxon>
        <taxon>Azospirillaceae</taxon>
        <taxon>Azospirillum</taxon>
    </lineage>
</organism>
<dbReference type="KEGG" id="ati:AL072_02595"/>
<accession>A0AAC8VUZ9</accession>
<protein>
    <submittedName>
        <fullName evidence="2">Endonuclease</fullName>
    </submittedName>
</protein>
<dbReference type="EMBL" id="CP012401">
    <property type="protein sequence ID" value="ALG69994.1"/>
    <property type="molecule type" value="Genomic_DNA"/>
</dbReference>
<proteinExistence type="predicted"/>
<sequence>MSALGRSIRLFLADGVPGGIITAEIVNWTGHVMVAPRSRLPDLLRRSEAGRTGVYFLSGDDPDGTLAPLVYIGETDNVGKRLAQHNRDEDKAFWERACVVTSKDHNLTKAHARYLESRLIAIAGQAGRAKLMNGTAPDYGLLPESDIADMEFFIEQIRTVLPVLGLEFLREPPRVSTAAAPKPAADTSTLALLIPPSFEMSSPKHDLRAEAREVDGDFVVLAGSQAQRQWIGVAGHSYQALHQQLVDSGVLVGEAEGPLRFASDRAFRSPSAASAAVLGRADNGRLSWRVKGTNKTYAQWQEERVAAVDPVGGEG</sequence>
<dbReference type="Pfam" id="PF14267">
    <property type="entry name" value="DUF4357"/>
    <property type="match status" value="1"/>
</dbReference>
<dbReference type="AlphaFoldDB" id="A0AAC8VUZ9"/>
<reference evidence="3" key="1">
    <citation type="submission" date="2015-08" db="EMBL/GenBank/DDBJ databases">
        <title>Complete Genome Sequence of Azospirillum thiophilum BV-S.</title>
        <authorList>
            <person name="Fomenkov A."/>
            <person name="Vincze T."/>
            <person name="Grabovich M."/>
            <person name="Dubinina G."/>
            <person name="Orlova M."/>
            <person name="Belousova E."/>
            <person name="Roberts R.J."/>
        </authorList>
    </citation>
    <scope>NUCLEOTIDE SEQUENCE [LARGE SCALE GENOMIC DNA]</scope>
    <source>
        <strain evidence="3">BV-S</strain>
    </source>
</reference>
<dbReference type="InterPro" id="IPR025579">
    <property type="entry name" value="DUF4357"/>
</dbReference>
<reference evidence="2 3" key="2">
    <citation type="journal article" date="2016" name="Genome Announc.">
        <title>Complete Genome Sequence of a Strain of Azospirillum thiophilum Isolated from a Sulfide Spring.</title>
        <authorList>
            <person name="Fomenkov A."/>
            <person name="Vincze T."/>
            <person name="Grabovich M."/>
            <person name="Anton B.P."/>
            <person name="Dubinina G."/>
            <person name="Orlova M."/>
            <person name="Belousova E."/>
            <person name="Roberts R.J."/>
        </authorList>
    </citation>
    <scope>NUCLEOTIDE SEQUENCE [LARGE SCALE GENOMIC DNA]</scope>
    <source>
        <strain evidence="2 3">BV-S</strain>
    </source>
</reference>
<dbReference type="Proteomes" id="UP000069935">
    <property type="component" value="Chromosome 1"/>
</dbReference>
<keyword evidence="3" id="KW-1185">Reference proteome</keyword>
<keyword evidence="2" id="KW-0540">Nuclease</keyword>
<evidence type="ECO:0000259" key="1">
    <source>
        <dbReference type="PROSITE" id="PS50164"/>
    </source>
</evidence>
<dbReference type="CDD" id="cd10447">
    <property type="entry name" value="GIY-YIG_unchar_2"/>
    <property type="match status" value="1"/>
</dbReference>
<keyword evidence="2" id="KW-0255">Endonuclease</keyword>
<dbReference type="GO" id="GO:0004519">
    <property type="term" value="F:endonuclease activity"/>
    <property type="evidence" value="ECO:0007669"/>
    <property type="project" value="UniProtKB-KW"/>
</dbReference>
<dbReference type="InterPro" id="IPR000305">
    <property type="entry name" value="GIY-YIG_endonuc"/>
</dbReference>